<evidence type="ECO:0000256" key="1">
    <source>
        <dbReference type="ARBA" id="ARBA00022737"/>
    </source>
</evidence>
<accession>R2RA04</accession>
<evidence type="ECO:0000313" key="5">
    <source>
        <dbReference type="Proteomes" id="UP000013783"/>
    </source>
</evidence>
<dbReference type="Proteomes" id="UP000014148">
    <property type="component" value="Unassembled WGS sequence"/>
</dbReference>
<dbReference type="GO" id="GO:0003723">
    <property type="term" value="F:RNA binding"/>
    <property type="evidence" value="ECO:0007669"/>
    <property type="project" value="InterPro"/>
</dbReference>
<dbReference type="OrthoDB" id="9813552at2"/>
<name>R2RA04_9ENTE</name>
<sequence>MIIKKIYNNNAIMVEDQNNNEVILVGKGLAFNMQKEDQINPKLAEKKFELTKEINHRFEELVTSIPLDYILLSERVIAHIKEKSTKKISDSIYVTLTDHIVMMIERIKKGVDFDSLLLLNVKSLYKEEYNIALTAIELINHYLSMTISREEANFITLHIVNAESDFNMMQNYTIIEIITLIQEIVDRHFSIEQEDNRAYDRFLTHCRFFVQQIVNSNYVRSEAHSNRDMLNTMKEAYSEQYQCVKEISLLLKQKYGYLANHEEEFYLLIHIIRLST</sequence>
<dbReference type="InterPro" id="IPR036650">
    <property type="entry name" value="CAT_RNA-bd_dom_sf"/>
</dbReference>
<dbReference type="Gene3D" id="1.10.1790.10">
    <property type="entry name" value="PRD domain"/>
    <property type="match status" value="2"/>
</dbReference>
<dbReference type="SUPFAM" id="SSF50151">
    <property type="entry name" value="SacY-like RNA-binding domain"/>
    <property type="match status" value="1"/>
</dbReference>
<evidence type="ECO:0000259" key="2">
    <source>
        <dbReference type="PROSITE" id="PS51372"/>
    </source>
</evidence>
<evidence type="ECO:0000313" key="4">
    <source>
        <dbReference type="EMBL" id="EOT67362.1"/>
    </source>
</evidence>
<dbReference type="EMBL" id="ASWA01000003">
    <property type="protein sequence ID" value="EOT67362.1"/>
    <property type="molecule type" value="Genomic_DNA"/>
</dbReference>
<dbReference type="PROSITE" id="PS51372">
    <property type="entry name" value="PRD_2"/>
    <property type="match status" value="2"/>
</dbReference>
<dbReference type="PANTHER" id="PTHR30185:SF15">
    <property type="entry name" value="CRYPTIC BETA-GLUCOSIDE BGL OPERON ANTITERMINATOR"/>
    <property type="match status" value="1"/>
</dbReference>
<reference evidence="3 5" key="1">
    <citation type="submission" date="2013-02" db="EMBL/GenBank/DDBJ databases">
        <title>The Genome Sequence of Enterococcus malodoratus ATCC_43197.</title>
        <authorList>
            <consortium name="The Broad Institute Genome Sequencing Platform"/>
            <consortium name="The Broad Institute Genome Sequencing Center for Infectious Disease"/>
            <person name="Earl A.M."/>
            <person name="Gilmore M.S."/>
            <person name="Lebreton F."/>
            <person name="Walker B."/>
            <person name="Young S.K."/>
            <person name="Zeng Q."/>
            <person name="Gargeya S."/>
            <person name="Fitzgerald M."/>
            <person name="Haas B."/>
            <person name="Abouelleil A."/>
            <person name="Alvarado L."/>
            <person name="Arachchi H.M."/>
            <person name="Berlin A.M."/>
            <person name="Chapman S.B."/>
            <person name="Dewar J."/>
            <person name="Goldberg J."/>
            <person name="Griggs A."/>
            <person name="Gujja S."/>
            <person name="Hansen M."/>
            <person name="Howarth C."/>
            <person name="Imamovic A."/>
            <person name="Larimer J."/>
            <person name="McCowan C."/>
            <person name="Murphy C."/>
            <person name="Neiman D."/>
            <person name="Pearson M."/>
            <person name="Priest M."/>
            <person name="Roberts A."/>
            <person name="Saif S."/>
            <person name="Shea T."/>
            <person name="Sisk P."/>
            <person name="Sykes S."/>
            <person name="Wortman J."/>
            <person name="Nusbaum C."/>
            <person name="Birren B."/>
        </authorList>
    </citation>
    <scope>NUCLEOTIDE SEQUENCE [LARGE SCALE GENOMIC DNA]</scope>
    <source>
        <strain evidence="3 5">ATCC 43197</strain>
    </source>
</reference>
<dbReference type="GO" id="GO:0006355">
    <property type="term" value="P:regulation of DNA-templated transcription"/>
    <property type="evidence" value="ECO:0007669"/>
    <property type="project" value="InterPro"/>
</dbReference>
<dbReference type="InterPro" id="IPR036634">
    <property type="entry name" value="PRD_sf"/>
</dbReference>
<dbReference type="Pfam" id="PF03123">
    <property type="entry name" value="CAT_RBD"/>
    <property type="match status" value="1"/>
</dbReference>
<dbReference type="Pfam" id="PF00874">
    <property type="entry name" value="PRD"/>
    <property type="match status" value="2"/>
</dbReference>
<dbReference type="STRING" id="71451.RV07_GL002719"/>
<reference evidence="4 6" key="2">
    <citation type="submission" date="2013-03" db="EMBL/GenBank/DDBJ databases">
        <title>The Genome Sequence of Enterococcus malodoratus ATCC_43197 (PacBio/Illumina hybrid assembly).</title>
        <authorList>
            <consortium name="The Broad Institute Genomics Platform"/>
            <consortium name="The Broad Institute Genome Sequencing Center for Infectious Disease"/>
            <person name="Earl A."/>
            <person name="Russ C."/>
            <person name="Gilmore M."/>
            <person name="Surin D."/>
            <person name="Walker B."/>
            <person name="Young S."/>
            <person name="Zeng Q."/>
            <person name="Gargeya S."/>
            <person name="Fitzgerald M."/>
            <person name="Haas B."/>
            <person name="Abouelleil A."/>
            <person name="Allen A.W."/>
            <person name="Alvarado L."/>
            <person name="Arachchi H.M."/>
            <person name="Berlin A.M."/>
            <person name="Chapman S.B."/>
            <person name="Gainer-Dewar J."/>
            <person name="Goldberg J."/>
            <person name="Griggs A."/>
            <person name="Gujja S."/>
            <person name="Hansen M."/>
            <person name="Howarth C."/>
            <person name="Imamovic A."/>
            <person name="Ireland A."/>
            <person name="Larimer J."/>
            <person name="McCowan C."/>
            <person name="Murphy C."/>
            <person name="Pearson M."/>
            <person name="Poon T.W."/>
            <person name="Priest M."/>
            <person name="Roberts A."/>
            <person name="Saif S."/>
            <person name="Shea T."/>
            <person name="Sisk P."/>
            <person name="Sykes S."/>
            <person name="Wortman J."/>
            <person name="Nusbaum C."/>
            <person name="Birren B."/>
        </authorList>
    </citation>
    <scope>NUCLEOTIDE SEQUENCE [LARGE SCALE GENOMIC DNA]</scope>
    <source>
        <strain evidence="4 6">ATCC 43197</strain>
    </source>
</reference>
<dbReference type="Gene3D" id="2.30.24.10">
    <property type="entry name" value="CAT RNA-binding domain"/>
    <property type="match status" value="1"/>
</dbReference>
<dbReference type="InterPro" id="IPR004341">
    <property type="entry name" value="CAT_RNA-bd_dom"/>
</dbReference>
<dbReference type="InterPro" id="IPR050661">
    <property type="entry name" value="BglG_antiterminators"/>
</dbReference>
<feature type="domain" description="PRD" evidence="2">
    <location>
        <begin position="64"/>
        <end position="169"/>
    </location>
</feature>
<dbReference type="PATRIC" id="fig|1158601.3.peg.3669"/>
<dbReference type="eggNOG" id="COG3711">
    <property type="taxonomic scope" value="Bacteria"/>
</dbReference>
<dbReference type="EMBL" id="AJAK01000028">
    <property type="protein sequence ID" value="EOH72814.1"/>
    <property type="molecule type" value="Genomic_DNA"/>
</dbReference>
<dbReference type="AlphaFoldDB" id="R2RA04"/>
<dbReference type="SUPFAM" id="SSF63520">
    <property type="entry name" value="PTS-regulatory domain, PRD"/>
    <property type="match status" value="2"/>
</dbReference>
<evidence type="ECO:0000313" key="6">
    <source>
        <dbReference type="Proteomes" id="UP000014148"/>
    </source>
</evidence>
<dbReference type="RefSeq" id="WP_010742475.1">
    <property type="nucleotide sequence ID" value="NZ_KB946251.1"/>
</dbReference>
<dbReference type="InterPro" id="IPR011608">
    <property type="entry name" value="PRD"/>
</dbReference>
<dbReference type="SMART" id="SM01061">
    <property type="entry name" value="CAT_RBD"/>
    <property type="match status" value="1"/>
</dbReference>
<keyword evidence="1" id="KW-0677">Repeat</keyword>
<organism evidence="3 5">
    <name type="scientific">Enterococcus malodoratus ATCC 43197</name>
    <dbReference type="NCBI Taxonomy" id="1158601"/>
    <lineage>
        <taxon>Bacteria</taxon>
        <taxon>Bacillati</taxon>
        <taxon>Bacillota</taxon>
        <taxon>Bacilli</taxon>
        <taxon>Lactobacillales</taxon>
        <taxon>Enterococcaceae</taxon>
        <taxon>Enterococcus</taxon>
    </lineage>
</organism>
<gene>
    <name evidence="4" type="ORF">I585_02883</name>
    <name evidence="3" type="ORF">UAI_03698</name>
</gene>
<feature type="domain" description="PRD" evidence="2">
    <location>
        <begin position="170"/>
        <end position="276"/>
    </location>
</feature>
<protein>
    <recommendedName>
        <fullName evidence="2">PRD domain-containing protein</fullName>
    </recommendedName>
</protein>
<proteinExistence type="predicted"/>
<comment type="caution">
    <text evidence="3">The sequence shown here is derived from an EMBL/GenBank/DDBJ whole genome shotgun (WGS) entry which is preliminary data.</text>
</comment>
<dbReference type="Proteomes" id="UP000013783">
    <property type="component" value="Unassembled WGS sequence"/>
</dbReference>
<keyword evidence="6" id="KW-1185">Reference proteome</keyword>
<dbReference type="PANTHER" id="PTHR30185">
    <property type="entry name" value="CRYPTIC BETA-GLUCOSIDE BGL OPERON ANTITERMINATOR"/>
    <property type="match status" value="1"/>
</dbReference>
<evidence type="ECO:0000313" key="3">
    <source>
        <dbReference type="EMBL" id="EOH72814.1"/>
    </source>
</evidence>